<dbReference type="SUPFAM" id="SSF56059">
    <property type="entry name" value="Glutathione synthetase ATP-binding domain-like"/>
    <property type="match status" value="1"/>
</dbReference>
<dbReference type="Proteomes" id="UP000326759">
    <property type="component" value="Unassembled WGS sequence"/>
</dbReference>
<name>A0A5N5SL42_9CRUS</name>
<dbReference type="PROSITE" id="PS51221">
    <property type="entry name" value="TTL"/>
    <property type="match status" value="1"/>
</dbReference>
<organism evidence="1 2">
    <name type="scientific">Armadillidium nasatum</name>
    <dbReference type="NCBI Taxonomy" id="96803"/>
    <lineage>
        <taxon>Eukaryota</taxon>
        <taxon>Metazoa</taxon>
        <taxon>Ecdysozoa</taxon>
        <taxon>Arthropoda</taxon>
        <taxon>Crustacea</taxon>
        <taxon>Multicrustacea</taxon>
        <taxon>Malacostraca</taxon>
        <taxon>Eumalacostraca</taxon>
        <taxon>Peracarida</taxon>
        <taxon>Isopoda</taxon>
        <taxon>Oniscidea</taxon>
        <taxon>Crinocheta</taxon>
        <taxon>Armadillidiidae</taxon>
        <taxon>Armadillidium</taxon>
    </lineage>
</organism>
<dbReference type="PANTHER" id="PTHR47113:SF1">
    <property type="entry name" value="LD09343P"/>
    <property type="match status" value="1"/>
</dbReference>
<reference evidence="1 2" key="1">
    <citation type="journal article" date="2019" name="PLoS Biol.">
        <title>Sex chromosomes control vertical transmission of feminizing Wolbachia symbionts in an isopod.</title>
        <authorList>
            <person name="Becking T."/>
            <person name="Chebbi M.A."/>
            <person name="Giraud I."/>
            <person name="Moumen B."/>
            <person name="Laverre T."/>
            <person name="Caubet Y."/>
            <person name="Peccoud J."/>
            <person name="Gilbert C."/>
            <person name="Cordaux R."/>
        </authorList>
    </citation>
    <scope>NUCLEOTIDE SEQUENCE [LARGE SCALE GENOMIC DNA]</scope>
    <source>
        <strain evidence="1">ANa2</strain>
        <tissue evidence="1">Whole body excluding digestive tract and cuticle</tissue>
    </source>
</reference>
<comment type="caution">
    <text evidence="1">The sequence shown here is derived from an EMBL/GenBank/DDBJ whole genome shotgun (WGS) entry which is preliminary data.</text>
</comment>
<keyword evidence="2" id="KW-1185">Reference proteome</keyword>
<dbReference type="Pfam" id="PF03133">
    <property type="entry name" value="TTL"/>
    <property type="match status" value="1"/>
</dbReference>
<dbReference type="EMBL" id="SEYY01024049">
    <property type="protein sequence ID" value="KAB7494428.1"/>
    <property type="molecule type" value="Genomic_DNA"/>
</dbReference>
<dbReference type="InterPro" id="IPR053317">
    <property type="entry name" value="Tubulin_polyglutamylase"/>
</dbReference>
<protein>
    <recommendedName>
        <fullName evidence="3">Tubulin polyglutamylase TTLL6</fullName>
    </recommendedName>
</protein>
<dbReference type="PANTHER" id="PTHR47113">
    <property type="entry name" value="LD09343P"/>
    <property type="match status" value="1"/>
</dbReference>
<evidence type="ECO:0000313" key="1">
    <source>
        <dbReference type="EMBL" id="KAB7494428.1"/>
    </source>
</evidence>
<proteinExistence type="predicted"/>
<accession>A0A5N5SL42</accession>
<sequence>FCTEKYYPFLSNDSRKYVVGDDYLPTWNVPSLKDFYNVQKLGMKGSFDLWLRKQNKNPDLIWEQVEESIRKVFYFNEDNIIKYSKPYSSFAKFFEMMRFDFIIDDNLKVYLMEANMSPNLSSAHFKQNRLLYEQVMFNLLSLIGVGYNFCSGNLSQEEEEMRCSYKDIAVFPEHCSTFCLESADCQKVGCQLCLPCLDKNQFRILCKAFIEHNFKGSYKRILPSPMDRSTPTSSGNLNELSPQNTLMSEWFRGKCLLDASFCS</sequence>
<dbReference type="OrthoDB" id="202825at2759"/>
<gene>
    <name evidence="1" type="ORF">Anas_12568</name>
</gene>
<evidence type="ECO:0008006" key="3">
    <source>
        <dbReference type="Google" id="ProtNLM"/>
    </source>
</evidence>
<feature type="non-terminal residue" evidence="1">
    <location>
        <position position="1"/>
    </location>
</feature>
<dbReference type="InterPro" id="IPR004344">
    <property type="entry name" value="TTL/TTLL_fam"/>
</dbReference>
<dbReference type="AlphaFoldDB" id="A0A5N5SL42"/>
<dbReference type="Gene3D" id="3.30.470.20">
    <property type="entry name" value="ATP-grasp fold, B domain"/>
    <property type="match status" value="1"/>
</dbReference>
<evidence type="ECO:0000313" key="2">
    <source>
        <dbReference type="Proteomes" id="UP000326759"/>
    </source>
</evidence>